<proteinExistence type="predicted"/>
<dbReference type="AlphaFoldDB" id="A0A644VQ16"/>
<feature type="region of interest" description="Disordered" evidence="1">
    <location>
        <begin position="1"/>
        <end position="119"/>
    </location>
</feature>
<evidence type="ECO:0000256" key="1">
    <source>
        <dbReference type="SAM" id="MobiDB-lite"/>
    </source>
</evidence>
<feature type="compositionally biased region" description="Gly residues" evidence="1">
    <location>
        <begin position="105"/>
        <end position="117"/>
    </location>
</feature>
<feature type="region of interest" description="Disordered" evidence="1">
    <location>
        <begin position="137"/>
        <end position="209"/>
    </location>
</feature>
<organism evidence="2">
    <name type="scientific">bioreactor metagenome</name>
    <dbReference type="NCBI Taxonomy" id="1076179"/>
    <lineage>
        <taxon>unclassified sequences</taxon>
        <taxon>metagenomes</taxon>
        <taxon>ecological metagenomes</taxon>
    </lineage>
</organism>
<feature type="compositionally biased region" description="Basic and acidic residues" evidence="1">
    <location>
        <begin position="37"/>
        <end position="102"/>
    </location>
</feature>
<gene>
    <name evidence="2" type="ORF">SDC9_38735</name>
</gene>
<reference evidence="2" key="1">
    <citation type="submission" date="2019-08" db="EMBL/GenBank/DDBJ databases">
        <authorList>
            <person name="Kucharzyk K."/>
            <person name="Murdoch R.W."/>
            <person name="Higgins S."/>
            <person name="Loffler F."/>
        </authorList>
    </citation>
    <scope>NUCLEOTIDE SEQUENCE</scope>
</reference>
<comment type="caution">
    <text evidence="2">The sequence shown here is derived from an EMBL/GenBank/DDBJ whole genome shotgun (WGS) entry which is preliminary data.</text>
</comment>
<accession>A0A644VQ16</accession>
<name>A0A644VQ16_9ZZZZ</name>
<protein>
    <submittedName>
        <fullName evidence="2">Uncharacterized protein</fullName>
    </submittedName>
</protein>
<feature type="compositionally biased region" description="Basic and acidic residues" evidence="1">
    <location>
        <begin position="145"/>
        <end position="155"/>
    </location>
</feature>
<sequence length="531" mass="58320">MTSLSGECEFQAEEGEQPAKAALDRGFQAQIAAPGAFERKDPRHEHVPARVVDEDDAQDRRIGAERRLRRHEGQEDRAEEDRGLRVGQLRRDAEPDEAEVRARHGGPGHFGVEGLGGVAPHLHRKVKQIGRAREFQCGEQGGGDAEQHRQPEKRGAGPQAGAKPDAHRQPDAPCHALAQAGVRGHQDRRAGRDRRGQVHEIDREEGRERHRRASGVLAAGDHVDVGRIDRLHADDVIACIDMQDLARGARTEIGEQVERGLADLFLGHVAAERRVQLVPLHDVAEVADARGRERLDRAGRDRVAADAVLAQILGDVFHRAFERGLGDAHHVVMRHHLLGAVIGQRQQRTAFGHQRGGAARNGGERIDRDVHRHLEVVRRGVDVAAAQLVLVGEADGMHDEVDRAPFLLQRREQRIEAVLARHVAFDQRVGADRGSQRLDPLLQRFALVGEGQLGTGIGAGLGDPPGDRLVVGEAHDQPALARHQVVRHVRFPPLPSGKCASIRRKIWGHQGWTGAGQGPCPQGRPPRWRIG</sequence>
<feature type="compositionally biased region" description="Basic and acidic residues" evidence="1">
    <location>
        <begin position="184"/>
        <end position="208"/>
    </location>
</feature>
<evidence type="ECO:0000313" key="2">
    <source>
        <dbReference type="EMBL" id="MPL92622.1"/>
    </source>
</evidence>
<dbReference type="EMBL" id="VSSQ01000364">
    <property type="protein sequence ID" value="MPL92622.1"/>
    <property type="molecule type" value="Genomic_DNA"/>
</dbReference>